<dbReference type="InterPro" id="IPR009057">
    <property type="entry name" value="Homeodomain-like_sf"/>
</dbReference>
<gene>
    <name evidence="8" type="ORF">PROFUN_12838</name>
</gene>
<feature type="DNA-binding region" description="Homeobox" evidence="5">
    <location>
        <begin position="173"/>
        <end position="232"/>
    </location>
</feature>
<dbReference type="OrthoDB" id="6159439at2759"/>
<comment type="caution">
    <text evidence="8">The sequence shown here is derived from an EMBL/GenBank/DDBJ whole genome shotgun (WGS) entry which is preliminary data.</text>
</comment>
<reference evidence="8 9" key="1">
    <citation type="journal article" date="2018" name="Genome Biol. Evol.">
        <title>Multiple Roots of Fruiting Body Formation in Amoebozoa.</title>
        <authorList>
            <person name="Hillmann F."/>
            <person name="Forbes G."/>
            <person name="Novohradska S."/>
            <person name="Ferling I."/>
            <person name="Riege K."/>
            <person name="Groth M."/>
            <person name="Westermann M."/>
            <person name="Marz M."/>
            <person name="Spaller T."/>
            <person name="Winckler T."/>
            <person name="Schaap P."/>
            <person name="Glockner G."/>
        </authorList>
    </citation>
    <scope>NUCLEOTIDE SEQUENCE [LARGE SCALE GENOMIC DNA]</scope>
    <source>
        <strain evidence="8 9">Jena</strain>
    </source>
</reference>
<evidence type="ECO:0000256" key="1">
    <source>
        <dbReference type="ARBA" id="ARBA00004123"/>
    </source>
</evidence>
<dbReference type="SUPFAM" id="SSF46689">
    <property type="entry name" value="Homeodomain-like"/>
    <property type="match status" value="1"/>
</dbReference>
<organism evidence="8 9">
    <name type="scientific">Planoprotostelium fungivorum</name>
    <dbReference type="NCBI Taxonomy" id="1890364"/>
    <lineage>
        <taxon>Eukaryota</taxon>
        <taxon>Amoebozoa</taxon>
        <taxon>Evosea</taxon>
        <taxon>Variosea</taxon>
        <taxon>Cavosteliida</taxon>
        <taxon>Cavosteliaceae</taxon>
        <taxon>Planoprotostelium</taxon>
    </lineage>
</organism>
<dbReference type="PRINTS" id="PR00031">
    <property type="entry name" value="HTHREPRESSR"/>
</dbReference>
<comment type="subcellular location">
    <subcellularLocation>
        <location evidence="1 5 6">Nucleus</location>
    </subcellularLocation>
</comment>
<dbReference type="Pfam" id="PF00046">
    <property type="entry name" value="Homeodomain"/>
    <property type="match status" value="1"/>
</dbReference>
<dbReference type="PANTHER" id="PTHR24324:SF5">
    <property type="entry name" value="HEMATOPOIETICALLY-EXPRESSED HOMEOBOX PROTEIN HHEX"/>
    <property type="match status" value="1"/>
</dbReference>
<evidence type="ECO:0000313" key="8">
    <source>
        <dbReference type="EMBL" id="PRP79577.1"/>
    </source>
</evidence>
<dbReference type="PANTHER" id="PTHR24324">
    <property type="entry name" value="HOMEOBOX PROTEIN HHEX"/>
    <property type="match status" value="1"/>
</dbReference>
<sequence length="247" mass="29348">MLSVMWPTLYLCVRLNLRFRASRDGYLETCDGCLDSSPSHTCISIERQYQSFITKKGDLLFDHVMWSYPQDLLSKYDRNEVAVELLTIFASISNHVRHFCGSGHADYWLYLRYTAKHFIKLQISNLSITSRRQLDIKMNIRDIISRDVPHETTMILGSNVFSFNNKHVRQDRRHEARVSYSQEQKRTLIREYELKPYLSNQRRRELSDLLGITERAIRIWFQNRRARTQFRKGEDIPSPPRIEETVV</sequence>
<evidence type="ECO:0000256" key="2">
    <source>
        <dbReference type="ARBA" id="ARBA00023125"/>
    </source>
</evidence>
<accession>A0A2P6N6L7</accession>
<dbReference type="CDD" id="cd00086">
    <property type="entry name" value="homeodomain"/>
    <property type="match status" value="1"/>
</dbReference>
<keyword evidence="4 5" id="KW-0539">Nucleus</keyword>
<dbReference type="EMBL" id="MDYQ01000179">
    <property type="protein sequence ID" value="PRP79577.1"/>
    <property type="molecule type" value="Genomic_DNA"/>
</dbReference>
<dbReference type="STRING" id="1890364.A0A2P6N6L7"/>
<dbReference type="SMART" id="SM00389">
    <property type="entry name" value="HOX"/>
    <property type="match status" value="1"/>
</dbReference>
<evidence type="ECO:0000256" key="4">
    <source>
        <dbReference type="ARBA" id="ARBA00023242"/>
    </source>
</evidence>
<dbReference type="InParanoid" id="A0A2P6N6L7"/>
<dbReference type="GO" id="GO:0000978">
    <property type="term" value="F:RNA polymerase II cis-regulatory region sequence-specific DNA binding"/>
    <property type="evidence" value="ECO:0007669"/>
    <property type="project" value="TreeGrafter"/>
</dbReference>
<feature type="domain" description="Homeobox" evidence="7">
    <location>
        <begin position="171"/>
        <end position="231"/>
    </location>
</feature>
<dbReference type="PROSITE" id="PS50071">
    <property type="entry name" value="HOMEOBOX_2"/>
    <property type="match status" value="1"/>
</dbReference>
<proteinExistence type="predicted"/>
<dbReference type="GO" id="GO:0006357">
    <property type="term" value="P:regulation of transcription by RNA polymerase II"/>
    <property type="evidence" value="ECO:0007669"/>
    <property type="project" value="TreeGrafter"/>
</dbReference>
<dbReference type="AlphaFoldDB" id="A0A2P6N6L7"/>
<evidence type="ECO:0000256" key="5">
    <source>
        <dbReference type="PROSITE-ProRule" id="PRU00108"/>
    </source>
</evidence>
<evidence type="ECO:0000259" key="7">
    <source>
        <dbReference type="PROSITE" id="PS50071"/>
    </source>
</evidence>
<dbReference type="InterPro" id="IPR051000">
    <property type="entry name" value="Homeobox_DNA-bind_prot"/>
</dbReference>
<name>A0A2P6N6L7_9EUKA</name>
<protein>
    <recommendedName>
        <fullName evidence="7">Homeobox domain-containing protein</fullName>
    </recommendedName>
</protein>
<keyword evidence="9" id="KW-1185">Reference proteome</keyword>
<keyword evidence="3 5" id="KW-0371">Homeobox</keyword>
<dbReference type="InterPro" id="IPR000047">
    <property type="entry name" value="HTH_motif"/>
</dbReference>
<keyword evidence="2 5" id="KW-0238">DNA-binding</keyword>
<dbReference type="InterPro" id="IPR001356">
    <property type="entry name" value="HD"/>
</dbReference>
<dbReference type="Proteomes" id="UP000241769">
    <property type="component" value="Unassembled WGS sequence"/>
</dbReference>
<evidence type="ECO:0000256" key="3">
    <source>
        <dbReference type="ARBA" id="ARBA00023155"/>
    </source>
</evidence>
<dbReference type="GO" id="GO:0030154">
    <property type="term" value="P:cell differentiation"/>
    <property type="evidence" value="ECO:0007669"/>
    <property type="project" value="TreeGrafter"/>
</dbReference>
<evidence type="ECO:0000256" key="6">
    <source>
        <dbReference type="RuleBase" id="RU000682"/>
    </source>
</evidence>
<dbReference type="GO" id="GO:0005634">
    <property type="term" value="C:nucleus"/>
    <property type="evidence" value="ECO:0007669"/>
    <property type="project" value="UniProtKB-SubCell"/>
</dbReference>
<dbReference type="Gene3D" id="1.10.10.60">
    <property type="entry name" value="Homeodomain-like"/>
    <property type="match status" value="1"/>
</dbReference>
<evidence type="ECO:0000313" key="9">
    <source>
        <dbReference type="Proteomes" id="UP000241769"/>
    </source>
</evidence>